<sequence length="333" mass="36716">MLELEQVLKEALMQEGCGWNMGSFGAIAEFHHVAGDPAPQEQPGLMQVTSRGGLRVDTLEGVRPVAYETLSPKPHRWTQAVSLCLPRDAAAMNRRDVLTALGPDQDALRDEDRGAQLFDMGLGQFQADFCIRTADPELLQVLDENAGRSLFEQGNPAMGAILKHHPHRVLLTRLGRVEVYQMIGGPDTGGKSPEGPHTHVLPKLLRAERTHSANTPIPEGWVPCCGLHPENPVIGRLGEDKLFNRSAFDAFQELLAAWGAKAYCQGKQAVWELLKTATPADEAEEPESREGRAGWRNGIRQWRVLHGPSHLSESYAERFDRGAEQTDPENPGH</sequence>
<dbReference type="Pfam" id="PF21973">
    <property type="entry name" value="DUF6925"/>
    <property type="match status" value="1"/>
</dbReference>
<keyword evidence="2" id="KW-1185">Reference proteome</keyword>
<organism evidence="1 2">
    <name type="scientific">Leisingera methylohalidivorans DSM 14336</name>
    <dbReference type="NCBI Taxonomy" id="999552"/>
    <lineage>
        <taxon>Bacteria</taxon>
        <taxon>Pseudomonadati</taxon>
        <taxon>Pseudomonadota</taxon>
        <taxon>Alphaproteobacteria</taxon>
        <taxon>Rhodobacterales</taxon>
        <taxon>Roseobacteraceae</taxon>
        <taxon>Leisingera</taxon>
    </lineage>
</organism>
<dbReference type="EMBL" id="CP006773">
    <property type="protein sequence ID" value="AHD02032.1"/>
    <property type="molecule type" value="Genomic_DNA"/>
</dbReference>
<dbReference type="OrthoDB" id="3569535at2"/>
<dbReference type="STRING" id="999552.METH_16285"/>
<dbReference type="AlphaFoldDB" id="V9VYP3"/>
<dbReference type="RefSeq" id="WP_024091446.1">
    <property type="nucleotide sequence ID" value="NC_023135.1"/>
</dbReference>
<dbReference type="PATRIC" id="fig|999552.6.peg.3252"/>
<reference evidence="1 2" key="1">
    <citation type="submission" date="2013-09" db="EMBL/GenBank/DDBJ databases">
        <authorList>
            <consortium name="DOE Joint Genome Institute"/>
            <person name="Klenk H.-P."/>
            <person name="Huntemann M."/>
            <person name="Han J."/>
            <person name="Chen A."/>
            <person name="Kyrpides N."/>
            <person name="Mavromatis K."/>
            <person name="Markowitz V."/>
            <person name="Palaniappan K."/>
            <person name="Ivanova N."/>
            <person name="Schaumberg A."/>
            <person name="Pati A."/>
            <person name="Liolios K."/>
            <person name="Nordberg H.P."/>
            <person name="Cantor M.N."/>
            <person name="Hua S.X."/>
            <person name="Woyke T."/>
        </authorList>
    </citation>
    <scope>NUCLEOTIDE SEQUENCE [LARGE SCALE GENOMIC DNA]</scope>
    <source>
        <strain evidence="1 2">DSM 14336</strain>
    </source>
</reference>
<proteinExistence type="predicted"/>
<dbReference type="HOGENOM" id="CLU_799107_0_0_5"/>
<evidence type="ECO:0000313" key="2">
    <source>
        <dbReference type="Proteomes" id="UP000018780"/>
    </source>
</evidence>
<gene>
    <name evidence="1" type="ORF">METH_16285</name>
</gene>
<evidence type="ECO:0000313" key="1">
    <source>
        <dbReference type="EMBL" id="AHD02032.1"/>
    </source>
</evidence>
<dbReference type="KEGG" id="lmd:METH_16285"/>
<dbReference type="Proteomes" id="UP000018780">
    <property type="component" value="Chromosome"/>
</dbReference>
<dbReference type="InterPro" id="IPR053838">
    <property type="entry name" value="DUF6925"/>
</dbReference>
<accession>V9VYP3</accession>
<protein>
    <submittedName>
        <fullName evidence="1">Uncharacterized protein</fullName>
    </submittedName>
</protein>
<name>V9VYP3_9RHOB</name>